<dbReference type="EMBL" id="JAPMOS010000268">
    <property type="protein sequence ID" value="KAJ4453393.1"/>
    <property type="molecule type" value="Genomic_DNA"/>
</dbReference>
<feature type="transmembrane region" description="Helical" evidence="1">
    <location>
        <begin position="61"/>
        <end position="78"/>
    </location>
</feature>
<keyword evidence="1" id="KW-0472">Membrane</keyword>
<keyword evidence="3" id="KW-1185">Reference proteome</keyword>
<sequence length="241" mass="26939">MSAEEVEKAAAEQLGKRDAETRAAVEAADKRARMEEVCDIEHVFDKRPALGRIRVLPMRRISFLLLWVVVSLFVLQRVKMTLEFSQPKSAASPSYRNLAIALARDRVPSAMVEGTYPRFLVEVAAGEIEELRKFASSKNATVVEADEPIVADEFATTVAGVFTEAQLQEELHRANPKLTRLVIRQKYGKVEDISVNAYKVVRCEMFGEWDSLDEQFSRGLSVPEVGRGAGRGTGDLHRGRF</sequence>
<accession>A0ABQ8U624</accession>
<evidence type="ECO:0000313" key="2">
    <source>
        <dbReference type="EMBL" id="KAJ4453393.1"/>
    </source>
</evidence>
<protein>
    <submittedName>
        <fullName evidence="2">Uncharacterized protein</fullName>
    </submittedName>
</protein>
<evidence type="ECO:0000256" key="1">
    <source>
        <dbReference type="SAM" id="Phobius"/>
    </source>
</evidence>
<keyword evidence="1" id="KW-0812">Transmembrane</keyword>
<dbReference type="Proteomes" id="UP001141327">
    <property type="component" value="Unassembled WGS sequence"/>
</dbReference>
<comment type="caution">
    <text evidence="2">The sequence shown here is derived from an EMBL/GenBank/DDBJ whole genome shotgun (WGS) entry which is preliminary data.</text>
</comment>
<gene>
    <name evidence="2" type="ORF">PAPYR_12136</name>
</gene>
<organism evidence="2 3">
    <name type="scientific">Paratrimastix pyriformis</name>
    <dbReference type="NCBI Taxonomy" id="342808"/>
    <lineage>
        <taxon>Eukaryota</taxon>
        <taxon>Metamonada</taxon>
        <taxon>Preaxostyla</taxon>
        <taxon>Paratrimastigidae</taxon>
        <taxon>Paratrimastix</taxon>
    </lineage>
</organism>
<proteinExistence type="predicted"/>
<reference evidence="2" key="1">
    <citation type="journal article" date="2022" name="bioRxiv">
        <title>Genomics of Preaxostyla Flagellates Illuminates Evolutionary Transitions and the Path Towards Mitochondrial Loss.</title>
        <authorList>
            <person name="Novak L.V.F."/>
            <person name="Treitli S.C."/>
            <person name="Pyrih J."/>
            <person name="Halakuc P."/>
            <person name="Pipaliya S.V."/>
            <person name="Vacek V."/>
            <person name="Brzon O."/>
            <person name="Soukal P."/>
            <person name="Eme L."/>
            <person name="Dacks J.B."/>
            <person name="Karnkowska A."/>
            <person name="Elias M."/>
            <person name="Hampl V."/>
        </authorList>
    </citation>
    <scope>NUCLEOTIDE SEQUENCE</scope>
    <source>
        <strain evidence="2">RCP-MX</strain>
    </source>
</reference>
<evidence type="ECO:0000313" key="3">
    <source>
        <dbReference type="Proteomes" id="UP001141327"/>
    </source>
</evidence>
<keyword evidence="1" id="KW-1133">Transmembrane helix</keyword>
<name>A0ABQ8U624_9EUKA</name>